<evidence type="ECO:0000313" key="4">
    <source>
        <dbReference type="EMBL" id="WEL19614.1"/>
    </source>
</evidence>
<dbReference type="RefSeq" id="WP_347721453.1">
    <property type="nucleotide sequence ID" value="NZ_CP104395.1"/>
</dbReference>
<feature type="coiled-coil region" evidence="3">
    <location>
        <begin position="48"/>
        <end position="82"/>
    </location>
</feature>
<dbReference type="Pfam" id="PF02646">
    <property type="entry name" value="RmuC"/>
    <property type="match status" value="1"/>
</dbReference>
<dbReference type="Proteomes" id="UP001218034">
    <property type="component" value="Chromosome"/>
</dbReference>
<gene>
    <name evidence="4" type="primary">rmuC</name>
    <name evidence="4" type="ORF">SVXNc_0598</name>
</gene>
<evidence type="ECO:0000256" key="1">
    <source>
        <dbReference type="ARBA" id="ARBA00023054"/>
    </source>
</evidence>
<evidence type="ECO:0000313" key="5">
    <source>
        <dbReference type="Proteomes" id="UP001218034"/>
    </source>
</evidence>
<sequence>MIEIVLGGAVIILSGAVFYLVTQQEEPDIDVEVDPDKVRGAVSESWQNLKLDEKIGSVEKQMENVQSEAEKIQDLHRDIETMLANPQERGEFGERKLEDLLARHLPSDMYGTQETVVGRKKPDAYIQSSAGKICIDSKFPLESFRRMQEAEDEKEKQKHSNKFRRAVKKQLQEVKKKYVKPEKGTTDYAFEFVPSETVYYYLVREEYELLNEYTREGVQVVSPLTLGHKLELVKSDVKTAQLSKEAEKVKSQLQSFENSFRDVFDEWSTFYKHVRNSKKKADDVESSLERLEDEFESVNRLEN</sequence>
<keyword evidence="5" id="KW-1185">Reference proteome</keyword>
<feature type="coiled-coil region" evidence="3">
    <location>
        <begin position="239"/>
        <end position="301"/>
    </location>
</feature>
<evidence type="ECO:0000256" key="2">
    <source>
        <dbReference type="ARBA" id="ARBA00023172"/>
    </source>
</evidence>
<accession>A0ABY8CJ02</accession>
<protein>
    <submittedName>
        <fullName evidence="4">DNA recombination protein RmuC</fullName>
    </submittedName>
</protein>
<dbReference type="InterPro" id="IPR003798">
    <property type="entry name" value="DNA_recombination_RmuC"/>
</dbReference>
<keyword evidence="2" id="KW-0233">DNA recombination</keyword>
<dbReference type="EMBL" id="CP104395">
    <property type="protein sequence ID" value="WEL19614.1"/>
    <property type="molecule type" value="Genomic_DNA"/>
</dbReference>
<reference evidence="4 5" key="1">
    <citation type="submission" date="2022-09" db="EMBL/GenBank/DDBJ databases">
        <title>Xylan utilization by haloarchaea-nanohaloarchaea associations.</title>
        <authorList>
            <person name="Yakimov M."/>
        </authorList>
    </citation>
    <scope>NUCLEOTIDE SEQUENCE [LARGE SCALE GENOMIC DNA]</scope>
    <source>
        <strain evidence="4 5">SVXNc</strain>
    </source>
</reference>
<keyword evidence="1 3" id="KW-0175">Coiled coil</keyword>
<name>A0ABY8CJ02_9ARCH</name>
<dbReference type="PANTHER" id="PTHR30563:SF0">
    <property type="entry name" value="DNA RECOMBINATION PROTEIN RMUC"/>
    <property type="match status" value="1"/>
</dbReference>
<dbReference type="PANTHER" id="PTHR30563">
    <property type="entry name" value="DNA RECOMBINATION PROTEIN RMUC"/>
    <property type="match status" value="1"/>
</dbReference>
<organism evidence="4 5">
    <name type="scientific">Candidatus Nanohalococcus occultus</name>
    <dbReference type="NCBI Taxonomy" id="2978047"/>
    <lineage>
        <taxon>Archaea</taxon>
        <taxon>Candidatus Nanohalarchaeota</taxon>
        <taxon>Candidatus Nanohalarchaeota incertae sedis</taxon>
        <taxon>Candidatus Nanohalococcus</taxon>
    </lineage>
</organism>
<proteinExistence type="predicted"/>
<evidence type="ECO:0000256" key="3">
    <source>
        <dbReference type="SAM" id="Coils"/>
    </source>
</evidence>
<dbReference type="GeneID" id="90590036"/>